<sequence length="183" mass="19933">MTNTDTDESWEAADAAREAAALFDERAVTAAWLDQQTFPPLEWIVEGILPEGMGLLAAPPKAGKSWMVANIGLACAAGGSAIAAIPVKQRPVLYLALEDGHRRLQSRFRTLMEGQELPADLEVVTRASSTESLVIIDEFLRRNQHKAPLVIIDTLGKVKPPKASWEDSYQADYRIGGDCPAFS</sequence>
<dbReference type="SUPFAM" id="SSF52540">
    <property type="entry name" value="P-loop containing nucleoside triphosphate hydrolases"/>
    <property type="match status" value="1"/>
</dbReference>
<dbReference type="Proteomes" id="UP000466578">
    <property type="component" value="Chromosome"/>
</dbReference>
<name>A0ABM7K1U9_9MYCO</name>
<accession>A0ABM7K1U9</accession>
<dbReference type="GeneID" id="45455633"/>
<evidence type="ECO:0000313" key="2">
    <source>
        <dbReference type="Proteomes" id="UP000466578"/>
    </source>
</evidence>
<dbReference type="Gene3D" id="3.40.50.300">
    <property type="entry name" value="P-loop containing nucleotide triphosphate hydrolases"/>
    <property type="match status" value="1"/>
</dbReference>
<organism evidence="1 2">
    <name type="scientific">Mycobacterium paraintracellulare</name>
    <dbReference type="NCBI Taxonomy" id="1138383"/>
    <lineage>
        <taxon>Bacteria</taxon>
        <taxon>Bacillati</taxon>
        <taxon>Actinomycetota</taxon>
        <taxon>Actinomycetes</taxon>
        <taxon>Mycobacteriales</taxon>
        <taxon>Mycobacteriaceae</taxon>
        <taxon>Mycobacterium</taxon>
        <taxon>Mycobacterium avium complex (MAC)</taxon>
    </lineage>
</organism>
<gene>
    <name evidence="1" type="ORF">MPRI_01030</name>
</gene>
<dbReference type="Pfam" id="PF13481">
    <property type="entry name" value="AAA_25"/>
    <property type="match status" value="1"/>
</dbReference>
<dbReference type="RefSeq" id="WP_014385345.1">
    <property type="nucleotide sequence ID" value="NC_016948.1"/>
</dbReference>
<keyword evidence="2" id="KW-1185">Reference proteome</keyword>
<protein>
    <submittedName>
        <fullName evidence="1">Uncharacterized protein</fullName>
    </submittedName>
</protein>
<reference evidence="1 2" key="1">
    <citation type="journal article" date="2019" name="Emerg. Microbes Infect.">
        <title>Comprehensive subspecies identification of 175 nontuberculous mycobacteria species based on 7547 genomic profiles.</title>
        <authorList>
            <person name="Matsumoto Y."/>
            <person name="Kinjo T."/>
            <person name="Motooka D."/>
            <person name="Nabeya D."/>
            <person name="Jung N."/>
            <person name="Uechi K."/>
            <person name="Horii T."/>
            <person name="Iida T."/>
            <person name="Fujita J."/>
            <person name="Nakamura S."/>
        </authorList>
    </citation>
    <scope>NUCLEOTIDE SEQUENCE [LARGE SCALE GENOMIC DNA]</scope>
    <source>
        <strain evidence="1 2">JCM 30622</strain>
    </source>
</reference>
<evidence type="ECO:0000313" key="1">
    <source>
        <dbReference type="EMBL" id="BBY67916.1"/>
    </source>
</evidence>
<proteinExistence type="predicted"/>
<dbReference type="EMBL" id="AP022597">
    <property type="protein sequence ID" value="BBY67916.1"/>
    <property type="molecule type" value="Genomic_DNA"/>
</dbReference>
<dbReference type="InterPro" id="IPR027417">
    <property type="entry name" value="P-loop_NTPase"/>
</dbReference>